<evidence type="ECO:0000259" key="1">
    <source>
        <dbReference type="Pfam" id="PF12680"/>
    </source>
</evidence>
<dbReference type="EMBL" id="BNJJ01000007">
    <property type="protein sequence ID" value="GHO84836.1"/>
    <property type="molecule type" value="Genomic_DNA"/>
</dbReference>
<dbReference type="Proteomes" id="UP000635565">
    <property type="component" value="Unassembled WGS sequence"/>
</dbReference>
<protein>
    <recommendedName>
        <fullName evidence="1">SnoaL-like domain-containing protein</fullName>
    </recommendedName>
</protein>
<comment type="caution">
    <text evidence="2">The sequence shown here is derived from an EMBL/GenBank/DDBJ whole genome shotgun (WGS) entry which is preliminary data.</text>
</comment>
<accession>A0ABQ3VH96</accession>
<organism evidence="2 3">
    <name type="scientific">Dictyobacter formicarum</name>
    <dbReference type="NCBI Taxonomy" id="2778368"/>
    <lineage>
        <taxon>Bacteria</taxon>
        <taxon>Bacillati</taxon>
        <taxon>Chloroflexota</taxon>
        <taxon>Ktedonobacteria</taxon>
        <taxon>Ktedonobacterales</taxon>
        <taxon>Dictyobacteraceae</taxon>
        <taxon>Dictyobacter</taxon>
    </lineage>
</organism>
<dbReference type="SUPFAM" id="SSF54427">
    <property type="entry name" value="NTF2-like"/>
    <property type="match status" value="1"/>
</dbReference>
<gene>
    <name evidence="2" type="ORF">KSZ_28420</name>
</gene>
<dbReference type="InterPro" id="IPR037401">
    <property type="entry name" value="SnoaL-like"/>
</dbReference>
<dbReference type="RefSeq" id="WP_201362465.1">
    <property type="nucleotide sequence ID" value="NZ_BNJJ01000007.1"/>
</dbReference>
<keyword evidence="3" id="KW-1185">Reference proteome</keyword>
<proteinExistence type="predicted"/>
<dbReference type="Pfam" id="PF12680">
    <property type="entry name" value="SnoaL_2"/>
    <property type="match status" value="1"/>
</dbReference>
<evidence type="ECO:0000313" key="3">
    <source>
        <dbReference type="Proteomes" id="UP000635565"/>
    </source>
</evidence>
<evidence type="ECO:0000313" key="2">
    <source>
        <dbReference type="EMBL" id="GHO84836.1"/>
    </source>
</evidence>
<dbReference type="Gene3D" id="3.10.450.50">
    <property type="match status" value="1"/>
</dbReference>
<feature type="domain" description="SnoaL-like" evidence="1">
    <location>
        <begin position="12"/>
        <end position="109"/>
    </location>
</feature>
<name>A0ABQ3VH96_9CHLR</name>
<dbReference type="InterPro" id="IPR032710">
    <property type="entry name" value="NTF2-like_dom_sf"/>
</dbReference>
<sequence length="126" mass="14462">MNDLSLNQLILTYIEGWKLKDREQILSTLDPACVIIESYGPTYRGKEMVGRWIDSWCAPGNIVDHWDVTSFFAGDESCFFEWVFECTYAGNRGGFEGASIARFSNDKIIYLREYAMAAASRYEWDG</sequence>
<reference evidence="2 3" key="1">
    <citation type="journal article" date="2021" name="Int. J. Syst. Evol. Microbiol.">
        <title>Reticulibacter mediterranei gen. nov., sp. nov., within the new family Reticulibacteraceae fam. nov., and Ktedonospora formicarum gen. nov., sp. nov., Ktedonobacter robiniae sp. nov., Dictyobacter formicarum sp. nov. and Dictyobacter arantiisoli sp. nov., belonging to the class Ktedonobacteria.</title>
        <authorList>
            <person name="Yabe S."/>
            <person name="Zheng Y."/>
            <person name="Wang C.M."/>
            <person name="Sakai Y."/>
            <person name="Abe K."/>
            <person name="Yokota A."/>
            <person name="Donadio S."/>
            <person name="Cavaletti L."/>
            <person name="Monciardini P."/>
        </authorList>
    </citation>
    <scope>NUCLEOTIDE SEQUENCE [LARGE SCALE GENOMIC DNA]</scope>
    <source>
        <strain evidence="2 3">SOSP1-9</strain>
    </source>
</reference>